<organism evidence="5 6">
    <name type="scientific">Paenibacillus ginsengarvi</name>
    <dbReference type="NCBI Taxonomy" id="400777"/>
    <lineage>
        <taxon>Bacteria</taxon>
        <taxon>Bacillati</taxon>
        <taxon>Bacillota</taxon>
        <taxon>Bacilli</taxon>
        <taxon>Bacillales</taxon>
        <taxon>Paenibacillaceae</taxon>
        <taxon>Paenibacillus</taxon>
    </lineage>
</organism>
<dbReference type="Pfam" id="PF00356">
    <property type="entry name" value="LacI"/>
    <property type="match status" value="1"/>
</dbReference>
<evidence type="ECO:0000313" key="6">
    <source>
        <dbReference type="Proteomes" id="UP000282311"/>
    </source>
</evidence>
<dbReference type="SMART" id="SM00354">
    <property type="entry name" value="HTH_LACI"/>
    <property type="match status" value="1"/>
</dbReference>
<keyword evidence="3" id="KW-0804">Transcription</keyword>
<dbReference type="Gene3D" id="3.40.50.2300">
    <property type="match status" value="2"/>
</dbReference>
<evidence type="ECO:0000313" key="5">
    <source>
        <dbReference type="EMBL" id="RKN85234.1"/>
    </source>
</evidence>
<dbReference type="PANTHER" id="PTHR30146">
    <property type="entry name" value="LACI-RELATED TRANSCRIPTIONAL REPRESSOR"/>
    <property type="match status" value="1"/>
</dbReference>
<comment type="caution">
    <text evidence="5">The sequence shown here is derived from an EMBL/GenBank/DDBJ whole genome shotgun (WGS) entry which is preliminary data.</text>
</comment>
<reference evidence="5 6" key="1">
    <citation type="journal article" date="2007" name="Int. J. Syst. Evol. Microbiol.">
        <title>Paenibacillus ginsengarvi sp. nov., isolated from soil from ginseng cultivation.</title>
        <authorList>
            <person name="Yoon M.H."/>
            <person name="Ten L.N."/>
            <person name="Im W.T."/>
        </authorList>
    </citation>
    <scope>NUCLEOTIDE SEQUENCE [LARGE SCALE GENOMIC DNA]</scope>
    <source>
        <strain evidence="5 6">KCTC 13059</strain>
    </source>
</reference>
<keyword evidence="2" id="KW-0238">DNA-binding</keyword>
<dbReference type="EMBL" id="RBAH01000005">
    <property type="protein sequence ID" value="RKN85234.1"/>
    <property type="molecule type" value="Genomic_DNA"/>
</dbReference>
<dbReference type="InterPro" id="IPR028082">
    <property type="entry name" value="Peripla_BP_I"/>
</dbReference>
<dbReference type="InterPro" id="IPR046335">
    <property type="entry name" value="LacI/GalR-like_sensor"/>
</dbReference>
<gene>
    <name evidence="5" type="ORF">D7M11_09095</name>
</gene>
<keyword evidence="6" id="KW-1185">Reference proteome</keyword>
<evidence type="ECO:0000256" key="3">
    <source>
        <dbReference type="ARBA" id="ARBA00023163"/>
    </source>
</evidence>
<dbReference type="SUPFAM" id="SSF47413">
    <property type="entry name" value="lambda repressor-like DNA-binding domains"/>
    <property type="match status" value="1"/>
</dbReference>
<name>A0A3B0CL25_9BACL</name>
<dbReference type="PANTHER" id="PTHR30146:SF109">
    <property type="entry name" value="HTH-TYPE TRANSCRIPTIONAL REGULATOR GALS"/>
    <property type="match status" value="1"/>
</dbReference>
<dbReference type="GO" id="GO:0003700">
    <property type="term" value="F:DNA-binding transcription factor activity"/>
    <property type="evidence" value="ECO:0007669"/>
    <property type="project" value="TreeGrafter"/>
</dbReference>
<dbReference type="InterPro" id="IPR000843">
    <property type="entry name" value="HTH_LacI"/>
</dbReference>
<dbReference type="AlphaFoldDB" id="A0A3B0CL25"/>
<feature type="domain" description="HTH lacI-type" evidence="4">
    <location>
        <begin position="21"/>
        <end position="75"/>
    </location>
</feature>
<sequence>MLRYSIRSRNNSRKEAVLVRVTVKDIAKLAGVTQPTVSKALNNEPGVSEETRMRILSIAKELNYVPNLAAKRLVTRQSNCIGLIWPRIEGLFYFHLCHAIEREVTKRGLTFLISVANPAEAVHTFNEHFVDRVLFWEASGWAPDMRFVKEMEAFQGELLLMGGASLPGAHRIDIDRKAGIYKAVQHLAQLGHRKITYIGNPNDKLNGYMQGMFEFGMEHHPDYFIKRGIDGKAPEQAIQGLFARPASERPTALIIDSQGMLFQMLKWFRKLRVSIPDDLSLIVYDDVPELEDVLDVPLTTVGPNIGELARRAVEILAGELPAGQATDTDSKEQALSRGVELVIEPVLTVRQSTKSLPVS</sequence>
<dbReference type="PROSITE" id="PS00356">
    <property type="entry name" value="HTH_LACI_1"/>
    <property type="match status" value="1"/>
</dbReference>
<dbReference type="CDD" id="cd01392">
    <property type="entry name" value="HTH_LacI"/>
    <property type="match status" value="1"/>
</dbReference>
<keyword evidence="1" id="KW-0805">Transcription regulation</keyword>
<evidence type="ECO:0000256" key="2">
    <source>
        <dbReference type="ARBA" id="ARBA00023125"/>
    </source>
</evidence>
<dbReference type="Gene3D" id="1.10.260.40">
    <property type="entry name" value="lambda repressor-like DNA-binding domains"/>
    <property type="match status" value="1"/>
</dbReference>
<evidence type="ECO:0000259" key="4">
    <source>
        <dbReference type="PROSITE" id="PS50932"/>
    </source>
</evidence>
<dbReference type="GO" id="GO:0000976">
    <property type="term" value="F:transcription cis-regulatory region binding"/>
    <property type="evidence" value="ECO:0007669"/>
    <property type="project" value="TreeGrafter"/>
</dbReference>
<protein>
    <submittedName>
        <fullName evidence="5">LacI family transcriptional regulator</fullName>
    </submittedName>
</protein>
<dbReference type="SUPFAM" id="SSF53822">
    <property type="entry name" value="Periplasmic binding protein-like I"/>
    <property type="match status" value="1"/>
</dbReference>
<dbReference type="Pfam" id="PF13377">
    <property type="entry name" value="Peripla_BP_3"/>
    <property type="match status" value="1"/>
</dbReference>
<dbReference type="PROSITE" id="PS50932">
    <property type="entry name" value="HTH_LACI_2"/>
    <property type="match status" value="1"/>
</dbReference>
<accession>A0A3B0CL25</accession>
<proteinExistence type="predicted"/>
<evidence type="ECO:0000256" key="1">
    <source>
        <dbReference type="ARBA" id="ARBA00023015"/>
    </source>
</evidence>
<dbReference type="InterPro" id="IPR010982">
    <property type="entry name" value="Lambda_DNA-bd_dom_sf"/>
</dbReference>
<dbReference type="Proteomes" id="UP000282311">
    <property type="component" value="Unassembled WGS sequence"/>
</dbReference>
<dbReference type="CDD" id="cd06267">
    <property type="entry name" value="PBP1_LacI_sugar_binding-like"/>
    <property type="match status" value="1"/>
</dbReference>